<dbReference type="EMBL" id="CACRXK020006045">
    <property type="protein sequence ID" value="CAB4008175.1"/>
    <property type="molecule type" value="Genomic_DNA"/>
</dbReference>
<organism evidence="2 3">
    <name type="scientific">Paramuricea clavata</name>
    <name type="common">Red gorgonian</name>
    <name type="synonym">Violescent sea-whip</name>
    <dbReference type="NCBI Taxonomy" id="317549"/>
    <lineage>
        <taxon>Eukaryota</taxon>
        <taxon>Metazoa</taxon>
        <taxon>Cnidaria</taxon>
        <taxon>Anthozoa</taxon>
        <taxon>Octocorallia</taxon>
        <taxon>Malacalcyonacea</taxon>
        <taxon>Plexauridae</taxon>
        <taxon>Paramuricea</taxon>
    </lineage>
</organism>
<dbReference type="InterPro" id="IPR042089">
    <property type="entry name" value="Peptidase_M13_dom_2"/>
</dbReference>
<dbReference type="InterPro" id="IPR000718">
    <property type="entry name" value="Peptidase_M13"/>
</dbReference>
<dbReference type="SUPFAM" id="SSF55486">
    <property type="entry name" value="Metalloproteases ('zincins'), catalytic domain"/>
    <property type="match status" value="1"/>
</dbReference>
<reference evidence="2" key="1">
    <citation type="submission" date="2020-04" db="EMBL/GenBank/DDBJ databases">
        <authorList>
            <person name="Alioto T."/>
            <person name="Alioto T."/>
            <person name="Gomez Garrido J."/>
        </authorList>
    </citation>
    <scope>NUCLEOTIDE SEQUENCE</scope>
    <source>
        <strain evidence="2">A484AB</strain>
    </source>
</reference>
<dbReference type="Proteomes" id="UP001152795">
    <property type="component" value="Unassembled WGS sequence"/>
</dbReference>
<evidence type="ECO:0000313" key="3">
    <source>
        <dbReference type="Proteomes" id="UP001152795"/>
    </source>
</evidence>
<evidence type="ECO:0000259" key="1">
    <source>
        <dbReference type="Pfam" id="PF05649"/>
    </source>
</evidence>
<dbReference type="GO" id="GO:0005886">
    <property type="term" value="C:plasma membrane"/>
    <property type="evidence" value="ECO:0007669"/>
    <property type="project" value="TreeGrafter"/>
</dbReference>
<dbReference type="GO" id="GO:0016485">
    <property type="term" value="P:protein processing"/>
    <property type="evidence" value="ECO:0007669"/>
    <property type="project" value="TreeGrafter"/>
</dbReference>
<keyword evidence="3" id="KW-1185">Reference proteome</keyword>
<name>A0A7D9EE02_PARCT</name>
<protein>
    <submittedName>
        <fullName evidence="2">Endothelin-converting enzyme homolog isoform X1</fullName>
    </submittedName>
</protein>
<dbReference type="InterPro" id="IPR008753">
    <property type="entry name" value="Peptidase_M13_N"/>
</dbReference>
<dbReference type="OrthoDB" id="5987888at2759"/>
<dbReference type="PROSITE" id="PS51885">
    <property type="entry name" value="NEPRILYSIN"/>
    <property type="match status" value="1"/>
</dbReference>
<sequence>MARVPFRRLEETEIRKPSKVRLVFLIFLLLLIILSGIFILLYFKVFKVNKEKAKPCSSPACISAADILNKLDESTNPCDDFYQYSCGGFLNKTHLHDGKPYLDSFSVAEDFVQNALKEILQNDNLMSDYSEDSAVYKAFTFYKSCMNENYIKNDGVQPILDAIEKHGSWNITNKDWNGDSWKLEKILARALVDLNTPAFLSWGISRSLFDTTKKFVTIGGGISAYDRGLDRKRSHSRFPQDYLEDK</sequence>
<dbReference type="PANTHER" id="PTHR11733">
    <property type="entry name" value="ZINC METALLOPROTEASE FAMILY M13 NEPRILYSIN-RELATED"/>
    <property type="match status" value="1"/>
</dbReference>
<accession>A0A7D9EE02</accession>
<comment type="caution">
    <text evidence="2">The sequence shown here is derived from an EMBL/GenBank/DDBJ whole genome shotgun (WGS) entry which is preliminary data.</text>
</comment>
<dbReference type="GO" id="GO:0004222">
    <property type="term" value="F:metalloendopeptidase activity"/>
    <property type="evidence" value="ECO:0007669"/>
    <property type="project" value="InterPro"/>
</dbReference>
<gene>
    <name evidence="2" type="ORF">PACLA_8A039746</name>
</gene>
<dbReference type="Pfam" id="PF05649">
    <property type="entry name" value="Peptidase_M13_N"/>
    <property type="match status" value="1"/>
</dbReference>
<dbReference type="Gene3D" id="1.10.1380.10">
    <property type="entry name" value="Neutral endopeptidase , domain2"/>
    <property type="match status" value="1"/>
</dbReference>
<evidence type="ECO:0000313" key="2">
    <source>
        <dbReference type="EMBL" id="CAB4008175.1"/>
    </source>
</evidence>
<dbReference type="AlphaFoldDB" id="A0A7D9EE02"/>
<feature type="non-terminal residue" evidence="2">
    <location>
        <position position="1"/>
    </location>
</feature>
<feature type="domain" description="Peptidase M13 N-terminal" evidence="1">
    <location>
        <begin position="77"/>
        <end position="227"/>
    </location>
</feature>
<dbReference type="PANTHER" id="PTHR11733:SF167">
    <property type="entry name" value="FI17812P1-RELATED"/>
    <property type="match status" value="1"/>
</dbReference>
<proteinExistence type="predicted"/>